<comment type="caution">
    <text evidence="7">The sequence shown here is derived from an EMBL/GenBank/DDBJ whole genome shotgun (WGS) entry which is preliminary data.</text>
</comment>
<evidence type="ECO:0000313" key="8">
    <source>
        <dbReference type="Proteomes" id="UP000774750"/>
    </source>
</evidence>
<protein>
    <submittedName>
        <fullName evidence="7">Peptidoglycan bridge formation glycyltransferase FemA/FemB family protein</fullName>
    </submittedName>
</protein>
<reference evidence="7" key="2">
    <citation type="journal article" date="2021" name="Sci. Rep.">
        <title>The distribution of antibiotic resistance genes in chicken gut microbiota commensals.</title>
        <authorList>
            <person name="Juricova H."/>
            <person name="Matiasovicova J."/>
            <person name="Kubasova T."/>
            <person name="Cejkova D."/>
            <person name="Rychlik I."/>
        </authorList>
    </citation>
    <scope>NUCLEOTIDE SEQUENCE</scope>
    <source>
        <strain evidence="7">An559</strain>
    </source>
</reference>
<evidence type="ECO:0000256" key="4">
    <source>
        <dbReference type="ARBA" id="ARBA00022984"/>
    </source>
</evidence>
<dbReference type="AlphaFoldDB" id="A0A939BEQ0"/>
<dbReference type="InterPro" id="IPR016181">
    <property type="entry name" value="Acyl_CoA_acyltransferase"/>
</dbReference>
<dbReference type="PROSITE" id="PS51191">
    <property type="entry name" value="FEMABX"/>
    <property type="match status" value="1"/>
</dbReference>
<dbReference type="InterPro" id="IPR003447">
    <property type="entry name" value="FEMABX"/>
</dbReference>
<keyword evidence="8" id="KW-1185">Reference proteome</keyword>
<dbReference type="GO" id="GO:0008360">
    <property type="term" value="P:regulation of cell shape"/>
    <property type="evidence" value="ECO:0007669"/>
    <property type="project" value="UniProtKB-KW"/>
</dbReference>
<dbReference type="PANTHER" id="PTHR36174">
    <property type="entry name" value="LIPID II:GLYCINE GLYCYLTRANSFERASE"/>
    <property type="match status" value="1"/>
</dbReference>
<name>A0A939BEQ0_9FIRM</name>
<evidence type="ECO:0000256" key="3">
    <source>
        <dbReference type="ARBA" id="ARBA00022960"/>
    </source>
</evidence>
<dbReference type="GO" id="GO:0009252">
    <property type="term" value="P:peptidoglycan biosynthetic process"/>
    <property type="evidence" value="ECO:0007669"/>
    <property type="project" value="UniProtKB-KW"/>
</dbReference>
<evidence type="ECO:0000256" key="1">
    <source>
        <dbReference type="ARBA" id="ARBA00009943"/>
    </source>
</evidence>
<proteinExistence type="inferred from homology"/>
<dbReference type="SUPFAM" id="SSF55729">
    <property type="entry name" value="Acyl-CoA N-acyltransferases (Nat)"/>
    <property type="match status" value="2"/>
</dbReference>
<comment type="similarity">
    <text evidence="1">Belongs to the FemABX family.</text>
</comment>
<dbReference type="RefSeq" id="WP_204447629.1">
    <property type="nucleotide sequence ID" value="NZ_JACJKY010000019.1"/>
</dbReference>
<keyword evidence="5" id="KW-0012">Acyltransferase</keyword>
<dbReference type="GO" id="GO:0071555">
    <property type="term" value="P:cell wall organization"/>
    <property type="evidence" value="ECO:0007669"/>
    <property type="project" value="UniProtKB-KW"/>
</dbReference>
<sequence>MGTSRTFSNEEIDAFVIANKKGHFMQSPRWGTVKKEWTSRILVSQREDGSIAGTLHVLIRKTPVFGYSLMYAPRGPVCDVHDEKTIADLISQAKALCKEMRCYELKMDPDVPIQDTKFSDLMKKQGFRIDTSMSGFSAAQPHFVFRLNIKDRTEDDIMAGFEKQTRKNVRRAVKFGITSRVGTREDIPLLYEMVEETSRRQGFAHRPIEYFYRLYDAFAPEYARLYVMEYEGEVCCCSLVVCYGNKVWSVYSGTSDHHREKKATFLMRMEQIRWGLERGCEIYDLMGVPGEVPEDHPLYGLYAVKRGFGGELTEFTGEMDLVTNRFIYFLAEHGERTVRSIRRTIKSATRTKKKQQ</sequence>
<dbReference type="PANTHER" id="PTHR36174:SF1">
    <property type="entry name" value="LIPID II:GLYCINE GLYCYLTRANSFERASE"/>
    <property type="match status" value="1"/>
</dbReference>
<keyword evidence="6" id="KW-0961">Cell wall biogenesis/degradation</keyword>
<dbReference type="Pfam" id="PF02388">
    <property type="entry name" value="FemAB"/>
    <property type="match status" value="2"/>
</dbReference>
<dbReference type="InterPro" id="IPR050644">
    <property type="entry name" value="PG_Glycine_Bridge_Synth"/>
</dbReference>
<organism evidence="7 8">
    <name type="scientific">Merdimmobilis hominis</name>
    <dbReference type="NCBI Taxonomy" id="2897707"/>
    <lineage>
        <taxon>Bacteria</taxon>
        <taxon>Bacillati</taxon>
        <taxon>Bacillota</taxon>
        <taxon>Clostridia</taxon>
        <taxon>Eubacteriales</taxon>
        <taxon>Oscillospiraceae</taxon>
        <taxon>Merdimmobilis</taxon>
    </lineage>
</organism>
<keyword evidence="4" id="KW-0573">Peptidoglycan synthesis</keyword>
<dbReference type="EMBL" id="JACJKY010000019">
    <property type="protein sequence ID" value="MBM6921565.1"/>
    <property type="molecule type" value="Genomic_DNA"/>
</dbReference>
<keyword evidence="2" id="KW-0808">Transferase</keyword>
<dbReference type="Gene3D" id="3.40.630.30">
    <property type="match status" value="2"/>
</dbReference>
<keyword evidence="3" id="KW-0133">Cell shape</keyword>
<gene>
    <name evidence="7" type="ORF">H6A12_10400</name>
</gene>
<accession>A0A939BEQ0</accession>
<evidence type="ECO:0000256" key="5">
    <source>
        <dbReference type="ARBA" id="ARBA00023315"/>
    </source>
</evidence>
<dbReference type="GO" id="GO:0016755">
    <property type="term" value="F:aminoacyltransferase activity"/>
    <property type="evidence" value="ECO:0007669"/>
    <property type="project" value="InterPro"/>
</dbReference>
<dbReference type="Proteomes" id="UP000774750">
    <property type="component" value="Unassembled WGS sequence"/>
</dbReference>
<reference evidence="7" key="1">
    <citation type="submission" date="2020-08" db="EMBL/GenBank/DDBJ databases">
        <authorList>
            <person name="Cejkova D."/>
            <person name="Kubasova T."/>
            <person name="Jahodarova E."/>
            <person name="Rychlik I."/>
        </authorList>
    </citation>
    <scope>NUCLEOTIDE SEQUENCE</scope>
    <source>
        <strain evidence="7">An559</strain>
    </source>
</reference>
<evidence type="ECO:0000256" key="6">
    <source>
        <dbReference type="ARBA" id="ARBA00023316"/>
    </source>
</evidence>
<evidence type="ECO:0000256" key="2">
    <source>
        <dbReference type="ARBA" id="ARBA00022679"/>
    </source>
</evidence>
<evidence type="ECO:0000313" key="7">
    <source>
        <dbReference type="EMBL" id="MBM6921565.1"/>
    </source>
</evidence>